<dbReference type="EMBL" id="CABVOU010000030">
    <property type="protein sequence ID" value="VVZ95530.1"/>
    <property type="molecule type" value="Genomic_DNA"/>
</dbReference>
<dbReference type="PANTHER" id="PTHR21485">
    <property type="entry name" value="HAD SUPERFAMILY MEMBERS CMAS AND KDSC"/>
    <property type="match status" value="1"/>
</dbReference>
<protein>
    <submittedName>
        <fullName evidence="1">Cytidylyltransferase</fullName>
    </submittedName>
</protein>
<dbReference type="Gene3D" id="3.90.550.10">
    <property type="entry name" value="Spore Coat Polysaccharide Biosynthesis Protein SpsA, Chain A"/>
    <property type="match status" value="1"/>
</dbReference>
<dbReference type="RefSeq" id="WP_151443273.1">
    <property type="nucleotide sequence ID" value="NZ_CABVOU010000030.1"/>
</dbReference>
<dbReference type="InterPro" id="IPR003329">
    <property type="entry name" value="Cytidylyl_trans"/>
</dbReference>
<name>A0A5K1I6I9_9GAMM</name>
<dbReference type="InterPro" id="IPR050793">
    <property type="entry name" value="CMP-NeuNAc_synthase"/>
</dbReference>
<keyword evidence="1" id="KW-0548">Nucleotidyltransferase</keyword>
<dbReference type="CDD" id="cd02513">
    <property type="entry name" value="CMP-NeuAc_Synthase"/>
    <property type="match status" value="1"/>
</dbReference>
<dbReference type="Proteomes" id="UP000326725">
    <property type="component" value="Unassembled WGS sequence"/>
</dbReference>
<accession>A0A5K1I6I9</accession>
<dbReference type="PANTHER" id="PTHR21485:SF6">
    <property type="entry name" value="N-ACYLNEURAMINATE CYTIDYLYLTRANSFERASE-RELATED"/>
    <property type="match status" value="1"/>
</dbReference>
<sequence length="230" mass="26592">MTDKVTCFLPCRAGSQRVVRKNIKPFAGYEFGLIQVKLRQLLAAELIDEVVLTTNDADILAFAESLQEPRLRLHRRVEELSSGATSTDQLVAHAFDLIPEGHILWTHVTSPFITGKHYDQVIRVYFDQLHRGYDSLMTTTAIHGFLWQDQNPMNYDREIEKWPRTQTMKPVHEVNSGAFLAPADLYRDLDDRIGRRPYLYELDKFTSFDIDWFEDFVVAECLVEKGLVTI</sequence>
<evidence type="ECO:0000313" key="2">
    <source>
        <dbReference type="Proteomes" id="UP000326725"/>
    </source>
</evidence>
<organism evidence="1 2">
    <name type="scientific">Halomonas lysinitropha</name>
    <dbReference type="NCBI Taxonomy" id="2607506"/>
    <lineage>
        <taxon>Bacteria</taxon>
        <taxon>Pseudomonadati</taxon>
        <taxon>Pseudomonadota</taxon>
        <taxon>Gammaproteobacteria</taxon>
        <taxon>Oceanospirillales</taxon>
        <taxon>Halomonadaceae</taxon>
        <taxon>Halomonas</taxon>
    </lineage>
</organism>
<dbReference type="GO" id="GO:0008781">
    <property type="term" value="F:N-acylneuraminate cytidylyltransferase activity"/>
    <property type="evidence" value="ECO:0007669"/>
    <property type="project" value="TreeGrafter"/>
</dbReference>
<keyword evidence="1" id="KW-0808">Transferase</keyword>
<dbReference type="InterPro" id="IPR029044">
    <property type="entry name" value="Nucleotide-diphossugar_trans"/>
</dbReference>
<gene>
    <name evidence="1" type="ORF">HALO32_01601</name>
</gene>
<dbReference type="AlphaFoldDB" id="A0A5K1I6I9"/>
<keyword evidence="2" id="KW-1185">Reference proteome</keyword>
<dbReference type="SUPFAM" id="SSF53448">
    <property type="entry name" value="Nucleotide-diphospho-sugar transferases"/>
    <property type="match status" value="1"/>
</dbReference>
<evidence type="ECO:0000313" key="1">
    <source>
        <dbReference type="EMBL" id="VVZ95530.1"/>
    </source>
</evidence>
<dbReference type="Pfam" id="PF02348">
    <property type="entry name" value="CTP_transf_3"/>
    <property type="match status" value="1"/>
</dbReference>
<reference evidence="1 2" key="1">
    <citation type="submission" date="2019-09" db="EMBL/GenBank/DDBJ databases">
        <authorList>
            <person name="Criscuolo A."/>
        </authorList>
    </citation>
    <scope>NUCLEOTIDE SEQUENCE [LARGE SCALE GENOMIC DNA]</scope>
    <source>
        <strain evidence="2">3(2)</strain>
    </source>
</reference>
<proteinExistence type="predicted"/>